<evidence type="ECO:0000313" key="10">
    <source>
        <dbReference type="EMBL" id="GAA3392216.1"/>
    </source>
</evidence>
<evidence type="ECO:0000256" key="7">
    <source>
        <dbReference type="SAM" id="Phobius"/>
    </source>
</evidence>
<dbReference type="SMART" id="SM00304">
    <property type="entry name" value="HAMP"/>
    <property type="match status" value="1"/>
</dbReference>
<keyword evidence="1" id="KW-0145">Chemotaxis</keyword>
<dbReference type="PANTHER" id="PTHR43531">
    <property type="entry name" value="PROTEIN ICFG"/>
    <property type="match status" value="1"/>
</dbReference>
<dbReference type="Pfam" id="PF00672">
    <property type="entry name" value="HAMP"/>
    <property type="match status" value="1"/>
</dbReference>
<feature type="compositionally biased region" description="Gly residues" evidence="6">
    <location>
        <begin position="529"/>
        <end position="538"/>
    </location>
</feature>
<proteinExistence type="inferred from homology"/>
<sequence length="577" mass="60301">MAETSVGARRSSGFAFRHLPVAWKLRTLAALMCVLLLAVGLVGVYQLGQAQNRLKSLYNENLHKVQLITTVEARVSDVRRELLNLAVAQTPAENQAARVTVEGAIDNAHTAWETFAATSAVGTGAQLRADFAEAWAAYEKALTERAIPLAANNQYTEFLAYRKATTNPLANSLIATLDKLAALQDTDAKATLQESTDAYAAARVLTIGLIVVALILLFVVVQLITRSIAKPLRETVKVLGGLAEGRLDQRLAVNSRDEVGQMGSALNTAMEKLSETVGTVIESTDQLTSASNQISGASQSLSQAATEQAASVEETTASIEQMGAGITQNSENAGVTEGIATKAAADATEGGSAVLQTVDAMKQIASKISIIDDIAFQTNMLALNATIEAARAGEHGKGFAVVATEVGKLAERSQVAAAEISELASGSVHTAERAGQLLQDILPNITRTSDLVQEIAAASSEQSSGVRQIDTAMNQISKITQQNASSSEELAATAEEMSAQTAQLQEVMGFFTMSNTRRRAPALAYSGTYGGNSGGGGKRPTATGTARVTPAGALPVGSRSGGGDVGGEIDDSKFDRF</sequence>
<evidence type="ECO:0000256" key="5">
    <source>
        <dbReference type="PROSITE-ProRule" id="PRU00284"/>
    </source>
</evidence>
<evidence type="ECO:0000256" key="3">
    <source>
        <dbReference type="ARBA" id="ARBA00022989"/>
    </source>
</evidence>
<dbReference type="InterPro" id="IPR003660">
    <property type="entry name" value="HAMP_dom"/>
</dbReference>
<feature type="domain" description="HAMP" evidence="9">
    <location>
        <begin position="226"/>
        <end position="278"/>
    </location>
</feature>
<dbReference type="PROSITE" id="PS50885">
    <property type="entry name" value="HAMP"/>
    <property type="match status" value="1"/>
</dbReference>
<evidence type="ECO:0000256" key="2">
    <source>
        <dbReference type="ARBA" id="ARBA00022692"/>
    </source>
</evidence>
<feature type="domain" description="Methyl-accepting transducer" evidence="8">
    <location>
        <begin position="283"/>
        <end position="498"/>
    </location>
</feature>
<feature type="region of interest" description="Disordered" evidence="6">
    <location>
        <begin position="529"/>
        <end position="577"/>
    </location>
</feature>
<dbReference type="RefSeq" id="WP_345730932.1">
    <property type="nucleotide sequence ID" value="NZ_BAAAYN010000036.1"/>
</dbReference>
<keyword evidence="2 7" id="KW-0812">Transmembrane</keyword>
<evidence type="ECO:0000256" key="6">
    <source>
        <dbReference type="SAM" id="MobiDB-lite"/>
    </source>
</evidence>
<accession>A0ABP6T575</accession>
<keyword evidence="5" id="KW-0807">Transducer</keyword>
<comment type="similarity">
    <text evidence="4">Belongs to the methyl-accepting chemotaxis (MCP) protein family.</text>
</comment>
<keyword evidence="7" id="KW-0472">Membrane</keyword>
<dbReference type="InterPro" id="IPR024478">
    <property type="entry name" value="HlyB_4HB_MCP"/>
</dbReference>
<dbReference type="Pfam" id="PF12729">
    <property type="entry name" value="4HB_MCP_1"/>
    <property type="match status" value="1"/>
</dbReference>
<dbReference type="SUPFAM" id="SSF58104">
    <property type="entry name" value="Methyl-accepting chemotaxis protein (MCP) signaling domain"/>
    <property type="match status" value="1"/>
</dbReference>
<keyword evidence="3 7" id="KW-1133">Transmembrane helix</keyword>
<dbReference type="InterPro" id="IPR004089">
    <property type="entry name" value="MCPsignal_dom"/>
</dbReference>
<dbReference type="CDD" id="cd06225">
    <property type="entry name" value="HAMP"/>
    <property type="match status" value="1"/>
</dbReference>
<keyword evidence="11" id="KW-1185">Reference proteome</keyword>
<evidence type="ECO:0000256" key="1">
    <source>
        <dbReference type="ARBA" id="ARBA00022500"/>
    </source>
</evidence>
<protein>
    <submittedName>
        <fullName evidence="10">Methyl-accepting chemotaxis protein</fullName>
    </submittedName>
</protein>
<gene>
    <name evidence="10" type="ORF">GCM10020369_53090</name>
</gene>
<name>A0ABP6T575_9ACTN</name>
<dbReference type="Proteomes" id="UP001501676">
    <property type="component" value="Unassembled WGS sequence"/>
</dbReference>
<dbReference type="Pfam" id="PF00015">
    <property type="entry name" value="MCPsignal"/>
    <property type="match status" value="1"/>
</dbReference>
<dbReference type="PROSITE" id="PS50111">
    <property type="entry name" value="CHEMOTAXIS_TRANSDUC_2"/>
    <property type="match status" value="1"/>
</dbReference>
<organism evidence="10 11">
    <name type="scientific">Cryptosporangium minutisporangium</name>
    <dbReference type="NCBI Taxonomy" id="113569"/>
    <lineage>
        <taxon>Bacteria</taxon>
        <taxon>Bacillati</taxon>
        <taxon>Actinomycetota</taxon>
        <taxon>Actinomycetes</taxon>
        <taxon>Cryptosporangiales</taxon>
        <taxon>Cryptosporangiaceae</taxon>
        <taxon>Cryptosporangium</taxon>
    </lineage>
</organism>
<dbReference type="SMART" id="SM00283">
    <property type="entry name" value="MA"/>
    <property type="match status" value="1"/>
</dbReference>
<reference evidence="11" key="1">
    <citation type="journal article" date="2019" name="Int. J. Syst. Evol. Microbiol.">
        <title>The Global Catalogue of Microorganisms (GCM) 10K type strain sequencing project: providing services to taxonomists for standard genome sequencing and annotation.</title>
        <authorList>
            <consortium name="The Broad Institute Genomics Platform"/>
            <consortium name="The Broad Institute Genome Sequencing Center for Infectious Disease"/>
            <person name="Wu L."/>
            <person name="Ma J."/>
        </authorList>
    </citation>
    <scope>NUCLEOTIDE SEQUENCE [LARGE SCALE GENOMIC DNA]</scope>
    <source>
        <strain evidence="11">JCM 9458</strain>
    </source>
</reference>
<evidence type="ECO:0000313" key="11">
    <source>
        <dbReference type="Proteomes" id="UP001501676"/>
    </source>
</evidence>
<dbReference type="InterPro" id="IPR051310">
    <property type="entry name" value="MCP_chemotaxis"/>
</dbReference>
<evidence type="ECO:0000259" key="9">
    <source>
        <dbReference type="PROSITE" id="PS50885"/>
    </source>
</evidence>
<feature type="transmembrane region" description="Helical" evidence="7">
    <location>
        <begin position="28"/>
        <end position="48"/>
    </location>
</feature>
<evidence type="ECO:0000256" key="4">
    <source>
        <dbReference type="ARBA" id="ARBA00029447"/>
    </source>
</evidence>
<evidence type="ECO:0000259" key="8">
    <source>
        <dbReference type="PROSITE" id="PS50111"/>
    </source>
</evidence>
<dbReference type="Gene3D" id="1.10.287.950">
    <property type="entry name" value="Methyl-accepting chemotaxis protein"/>
    <property type="match status" value="1"/>
</dbReference>
<feature type="transmembrane region" description="Helical" evidence="7">
    <location>
        <begin position="204"/>
        <end position="224"/>
    </location>
</feature>
<dbReference type="EMBL" id="BAAAYN010000036">
    <property type="protein sequence ID" value="GAA3392216.1"/>
    <property type="molecule type" value="Genomic_DNA"/>
</dbReference>
<dbReference type="PANTHER" id="PTHR43531:SF11">
    <property type="entry name" value="METHYL-ACCEPTING CHEMOTAXIS PROTEIN 3"/>
    <property type="match status" value="1"/>
</dbReference>
<comment type="caution">
    <text evidence="10">The sequence shown here is derived from an EMBL/GenBank/DDBJ whole genome shotgun (WGS) entry which is preliminary data.</text>
</comment>